<accession>A0A563VZT9</accession>
<dbReference type="RefSeq" id="WP_144875601.1">
    <property type="nucleotide sequence ID" value="NZ_LR214249.1"/>
</dbReference>
<evidence type="ECO:0000313" key="2">
    <source>
        <dbReference type="Proteomes" id="UP000320055"/>
    </source>
</evidence>
<dbReference type="EMBL" id="CAACVJ010000463">
    <property type="protein sequence ID" value="VEP16949.1"/>
    <property type="molecule type" value="Genomic_DNA"/>
</dbReference>
<protein>
    <submittedName>
        <fullName evidence="1">Transposase</fullName>
    </submittedName>
</protein>
<dbReference type="Proteomes" id="UP000320055">
    <property type="component" value="Unassembled WGS sequence"/>
</dbReference>
<keyword evidence="2" id="KW-1185">Reference proteome</keyword>
<proteinExistence type="predicted"/>
<sequence length="87" mass="10047">MLAHWAIRSLIFRASTTTERSSLQFSFTSTLRILRRAISGFQQALPSSLPCFFYWLISEVAEQIIPNRQGRTNPRVVNWTFGIRATK</sequence>
<reference evidence="1 2" key="1">
    <citation type="submission" date="2019-01" db="EMBL/GenBank/DDBJ databases">
        <authorList>
            <person name="Brito A."/>
        </authorList>
    </citation>
    <scope>NUCLEOTIDE SEQUENCE [LARGE SCALE GENOMIC DNA]</scope>
    <source>
        <strain evidence="1">1</strain>
    </source>
</reference>
<dbReference type="OrthoDB" id="477305at2"/>
<name>A0A563VZT9_9CYAN</name>
<gene>
    <name evidence="1" type="ORF">H1P_5150001</name>
</gene>
<dbReference type="AlphaFoldDB" id="A0A563VZT9"/>
<organism evidence="1 2">
    <name type="scientific">Hyella patelloides LEGE 07179</name>
    <dbReference type="NCBI Taxonomy" id="945734"/>
    <lineage>
        <taxon>Bacteria</taxon>
        <taxon>Bacillati</taxon>
        <taxon>Cyanobacteriota</taxon>
        <taxon>Cyanophyceae</taxon>
        <taxon>Pleurocapsales</taxon>
        <taxon>Hyellaceae</taxon>
        <taxon>Hyella</taxon>
    </lineage>
</organism>
<evidence type="ECO:0000313" key="1">
    <source>
        <dbReference type="EMBL" id="VEP16949.1"/>
    </source>
</evidence>